<sequence length="221" mass="25646">MKKVKVWIEVTYRTPKKTKTFFKSDEMTIGDALLIAEDLEKIGRAETITFIDQYDTTWKRKDLQKYLHGLETEPHNITVFFDGGFNRDDRRSGLGCVIYYEQSGKAMRLRRNALVDELRTNNEAEYAALHLAIQELDFMGVHHLPVRFLGDSQVVVKQLNDEWPTMEDSLNEWADRIENKLNQMGITPSYETISRKDNREADRLATQALNGVEVTSRVEID</sequence>
<reference evidence="3" key="1">
    <citation type="submission" date="2014-03" db="EMBL/GenBank/DDBJ databases">
        <authorList>
            <person name="Urmite Genomes U."/>
        </authorList>
    </citation>
    <scope>NUCLEOTIDE SEQUENCE [LARGE SCALE GENOMIC DNA]</scope>
    <source>
        <strain evidence="3">HD-03</strain>
    </source>
</reference>
<dbReference type="InterPro" id="IPR012337">
    <property type="entry name" value="RNaseH-like_sf"/>
</dbReference>
<evidence type="ECO:0000313" key="2">
    <source>
        <dbReference type="EMBL" id="CDQ24085.1"/>
    </source>
</evidence>
<dbReference type="SUPFAM" id="SSF53098">
    <property type="entry name" value="Ribonuclease H-like"/>
    <property type="match status" value="1"/>
</dbReference>
<dbReference type="GO" id="GO:0004523">
    <property type="term" value="F:RNA-DNA hybrid ribonuclease activity"/>
    <property type="evidence" value="ECO:0007669"/>
    <property type="project" value="InterPro"/>
</dbReference>
<feature type="domain" description="RNase H type-1" evidence="1">
    <location>
        <begin position="73"/>
        <end position="210"/>
    </location>
</feature>
<dbReference type="EMBL" id="CCDI010000002">
    <property type="protein sequence ID" value="CDQ24085.1"/>
    <property type="molecule type" value="Genomic_DNA"/>
</dbReference>
<evidence type="ECO:0000313" key="3">
    <source>
        <dbReference type="Proteomes" id="UP000028868"/>
    </source>
</evidence>
<dbReference type="PROSITE" id="PS50879">
    <property type="entry name" value="RNASE_H_1"/>
    <property type="match status" value="1"/>
</dbReference>
<protein>
    <submittedName>
        <fullName evidence="2">Bifunctional RNase H/acid phosphatase</fullName>
    </submittedName>
</protein>
<dbReference type="PANTHER" id="PTHR46387:SF2">
    <property type="entry name" value="RIBONUCLEASE HI"/>
    <property type="match status" value="1"/>
</dbReference>
<dbReference type="AlphaFoldDB" id="A0A024P5D6"/>
<name>A0A024P5D6_9BACI</name>
<dbReference type="NCBIfam" id="NF005822">
    <property type="entry name" value="PRK07708.1"/>
    <property type="match status" value="1"/>
</dbReference>
<accession>A0A024P5D6</accession>
<dbReference type="InterPro" id="IPR036397">
    <property type="entry name" value="RNaseH_sf"/>
</dbReference>
<comment type="caution">
    <text evidence="2">The sequence shown here is derived from an EMBL/GenBank/DDBJ whole genome shotgun (WGS) entry which is preliminary data.</text>
</comment>
<dbReference type="GO" id="GO:0003676">
    <property type="term" value="F:nucleic acid binding"/>
    <property type="evidence" value="ECO:0007669"/>
    <property type="project" value="InterPro"/>
</dbReference>
<evidence type="ECO:0000259" key="1">
    <source>
        <dbReference type="PROSITE" id="PS50879"/>
    </source>
</evidence>
<dbReference type="PANTHER" id="PTHR46387">
    <property type="entry name" value="POLYNUCLEOTIDYL TRANSFERASE, RIBONUCLEASE H-LIKE SUPERFAMILY PROTEIN"/>
    <property type="match status" value="1"/>
</dbReference>
<reference evidence="2 3" key="2">
    <citation type="submission" date="2014-05" db="EMBL/GenBank/DDBJ databases">
        <title>Draft genome sequence of Halobacillus karajensis HK-03.</title>
        <authorList>
            <person name="Khelaifia S."/>
            <person name="Croce O."/>
            <person name="Lagier J.C."/>
            <person name="Raoult D."/>
        </authorList>
    </citation>
    <scope>NUCLEOTIDE SEQUENCE [LARGE SCALE GENOMIC DNA]</scope>
    <source>
        <strain evidence="2 3">HD-03</strain>
    </source>
</reference>
<dbReference type="Proteomes" id="UP000028868">
    <property type="component" value="Unassembled WGS sequence"/>
</dbReference>
<dbReference type="Gene3D" id="3.30.420.10">
    <property type="entry name" value="Ribonuclease H-like superfamily/Ribonuclease H"/>
    <property type="match status" value="1"/>
</dbReference>
<proteinExistence type="predicted"/>
<gene>
    <name evidence="2" type="ORF">BN983_02350</name>
</gene>
<dbReference type="CDD" id="cd09279">
    <property type="entry name" value="RNase_HI_like"/>
    <property type="match status" value="1"/>
</dbReference>
<dbReference type="InterPro" id="IPR002156">
    <property type="entry name" value="RNaseH_domain"/>
</dbReference>
<keyword evidence="3" id="KW-1185">Reference proteome</keyword>
<dbReference type="Pfam" id="PF13456">
    <property type="entry name" value="RVT_3"/>
    <property type="match status" value="1"/>
</dbReference>
<organism evidence="2 3">
    <name type="scientific">Halobacillus karajensis</name>
    <dbReference type="NCBI Taxonomy" id="195088"/>
    <lineage>
        <taxon>Bacteria</taxon>
        <taxon>Bacillati</taxon>
        <taxon>Bacillota</taxon>
        <taxon>Bacilli</taxon>
        <taxon>Bacillales</taxon>
        <taxon>Bacillaceae</taxon>
        <taxon>Halobacillus</taxon>
    </lineage>
</organism>